<dbReference type="CDD" id="cd03349">
    <property type="entry name" value="LbH_XAT"/>
    <property type="match status" value="1"/>
</dbReference>
<dbReference type="PANTHER" id="PTHR43300:SF11">
    <property type="entry name" value="ACETYLTRANSFERASE RV3034C-RELATED"/>
    <property type="match status" value="1"/>
</dbReference>
<dbReference type="InterPro" id="IPR011004">
    <property type="entry name" value="Trimer_LpxA-like_sf"/>
</dbReference>
<gene>
    <name evidence="3" type="ORF">ENV41_00575</name>
</gene>
<dbReference type="InterPro" id="IPR018357">
    <property type="entry name" value="Hexapep_transf_CS"/>
</dbReference>
<keyword evidence="1 3" id="KW-0808">Transferase</keyword>
<dbReference type="AlphaFoldDB" id="A0A7V3J944"/>
<proteinExistence type="predicted"/>
<dbReference type="InterPro" id="IPR001451">
    <property type="entry name" value="Hexapep"/>
</dbReference>
<organism evidence="3">
    <name type="scientific">candidate division CPR3 bacterium</name>
    <dbReference type="NCBI Taxonomy" id="2268181"/>
    <lineage>
        <taxon>Bacteria</taxon>
        <taxon>Bacteria division CPR3</taxon>
    </lineage>
</organism>
<dbReference type="PROSITE" id="PS00101">
    <property type="entry name" value="HEXAPEP_TRANSFERASES"/>
    <property type="match status" value="1"/>
</dbReference>
<dbReference type="GO" id="GO:0016740">
    <property type="term" value="F:transferase activity"/>
    <property type="evidence" value="ECO:0007669"/>
    <property type="project" value="UniProtKB-KW"/>
</dbReference>
<name>A0A7V3J944_UNCC3</name>
<accession>A0A7V3J944</accession>
<protein>
    <submittedName>
        <fullName evidence="3">CatB-related O-acetyltransferase</fullName>
    </submittedName>
</protein>
<sequence>MIKQFIPRNLKQVFNRFFLRIKFDVKIGRGSDVNAGNFFEGKNVIGSFCRIYNSTLGFGSYLADNCIIENTKIGRFCSIGQSVRTFIGRHPSKVFVSTHPAFYSTQKQAGFTFVEKDCFEEHLYVDPEKRFVVEIGNDVWIGNNVIIIDGIRIGNGAIVAAGAVVTKDVEPYAIVAGVPARVIRYRFPPDIIKFLLDFKWWDKGYDWIIKNSIFFRDIDKFYAKFIENYSRHAIL</sequence>
<dbReference type="InterPro" id="IPR050179">
    <property type="entry name" value="Trans_hexapeptide_repeat"/>
</dbReference>
<comment type="caution">
    <text evidence="3">The sequence shown here is derived from an EMBL/GenBank/DDBJ whole genome shotgun (WGS) entry which is preliminary data.</text>
</comment>
<keyword evidence="2" id="KW-0677">Repeat</keyword>
<dbReference type="PANTHER" id="PTHR43300">
    <property type="entry name" value="ACETYLTRANSFERASE"/>
    <property type="match status" value="1"/>
</dbReference>
<dbReference type="EMBL" id="DTGG01000019">
    <property type="protein sequence ID" value="HFZ08615.1"/>
    <property type="molecule type" value="Genomic_DNA"/>
</dbReference>
<evidence type="ECO:0000256" key="2">
    <source>
        <dbReference type="ARBA" id="ARBA00022737"/>
    </source>
</evidence>
<dbReference type="Gene3D" id="2.160.10.10">
    <property type="entry name" value="Hexapeptide repeat proteins"/>
    <property type="match status" value="1"/>
</dbReference>
<dbReference type="Pfam" id="PF00132">
    <property type="entry name" value="Hexapep"/>
    <property type="match status" value="1"/>
</dbReference>
<evidence type="ECO:0000256" key="1">
    <source>
        <dbReference type="ARBA" id="ARBA00022679"/>
    </source>
</evidence>
<dbReference type="SUPFAM" id="SSF51161">
    <property type="entry name" value="Trimeric LpxA-like enzymes"/>
    <property type="match status" value="1"/>
</dbReference>
<evidence type="ECO:0000313" key="3">
    <source>
        <dbReference type="EMBL" id="HFZ08615.1"/>
    </source>
</evidence>
<reference evidence="3" key="1">
    <citation type="journal article" date="2020" name="mSystems">
        <title>Genome- and Community-Level Interaction Insights into Carbon Utilization and Element Cycling Functions of Hydrothermarchaeota in Hydrothermal Sediment.</title>
        <authorList>
            <person name="Zhou Z."/>
            <person name="Liu Y."/>
            <person name="Xu W."/>
            <person name="Pan J."/>
            <person name="Luo Z.H."/>
            <person name="Li M."/>
        </authorList>
    </citation>
    <scope>NUCLEOTIDE SEQUENCE [LARGE SCALE GENOMIC DNA]</scope>
    <source>
        <strain evidence="3">SpSt-757</strain>
    </source>
</reference>